<dbReference type="Proteomes" id="UP000271272">
    <property type="component" value="Unassembled WGS sequence"/>
</dbReference>
<accession>A0A3P1V2X8</accession>
<evidence type="ECO:0000256" key="2">
    <source>
        <dbReference type="SAM" id="Phobius"/>
    </source>
</evidence>
<name>A0A3P1V2X8_9ACTO</name>
<proteinExistence type="predicted"/>
<feature type="transmembrane region" description="Helical" evidence="2">
    <location>
        <begin position="30"/>
        <end position="50"/>
    </location>
</feature>
<evidence type="ECO:0000313" key="3">
    <source>
        <dbReference type="EMBL" id="RRD28579.1"/>
    </source>
</evidence>
<gene>
    <name evidence="3" type="ORF">EII10_09200</name>
</gene>
<keyword evidence="2" id="KW-1133">Transmembrane helix</keyword>
<evidence type="ECO:0000256" key="1">
    <source>
        <dbReference type="SAM" id="MobiDB-lite"/>
    </source>
</evidence>
<feature type="region of interest" description="Disordered" evidence="1">
    <location>
        <begin position="173"/>
        <end position="201"/>
    </location>
</feature>
<keyword evidence="4" id="KW-1185">Reference proteome</keyword>
<protein>
    <submittedName>
        <fullName evidence="3">Uncharacterized protein</fullName>
    </submittedName>
</protein>
<keyword evidence="2" id="KW-0812">Transmembrane</keyword>
<dbReference type="AlphaFoldDB" id="A0A3P1V2X8"/>
<feature type="transmembrane region" description="Helical" evidence="2">
    <location>
        <begin position="70"/>
        <end position="91"/>
    </location>
</feature>
<keyword evidence="2" id="KW-0472">Membrane</keyword>
<comment type="caution">
    <text evidence="3">The sequence shown here is derived from an EMBL/GenBank/DDBJ whole genome shotgun (WGS) entry which is preliminary data.</text>
</comment>
<dbReference type="EMBL" id="RQZC01000016">
    <property type="protein sequence ID" value="RRD28579.1"/>
    <property type="molecule type" value="Genomic_DNA"/>
</dbReference>
<organism evidence="3 4">
    <name type="scientific">Actinomyces bowdenii</name>
    <dbReference type="NCBI Taxonomy" id="131109"/>
    <lineage>
        <taxon>Bacteria</taxon>
        <taxon>Bacillati</taxon>
        <taxon>Actinomycetota</taxon>
        <taxon>Actinomycetes</taxon>
        <taxon>Actinomycetales</taxon>
        <taxon>Actinomycetaceae</taxon>
        <taxon>Actinomyces</taxon>
    </lineage>
</organism>
<sequence>MTASPRSADERDILLEGATSSLSRPQRRTASHWAGVLLALVLLPVAWFLVNDGAAALTGGDATAWPATASPRGALELGAGALLLCLALLMARRSSLGTLVLGGISLLIGLPFIVAPGSVASLLGPTVERLQAHSELGEALATYAMADGLTGRLALMGLLIIMVGLVAHTSRRAGRREQAAQDRHEGDGDPAGPRRPLDRRS</sequence>
<reference evidence="3 4" key="1">
    <citation type="submission" date="2018-11" db="EMBL/GenBank/DDBJ databases">
        <title>Genomes From Bacteria Associated with the Canine Oral Cavity: a Test Case for Automated Genome-Based Taxonomic Assignment.</title>
        <authorList>
            <person name="Coil D.A."/>
            <person name="Jospin G."/>
            <person name="Darling A.E."/>
            <person name="Wallis C."/>
            <person name="Davis I.J."/>
            <person name="Harris S."/>
            <person name="Eisen J.A."/>
            <person name="Holcombe L.J."/>
            <person name="O'Flynn C."/>
        </authorList>
    </citation>
    <scope>NUCLEOTIDE SEQUENCE [LARGE SCALE GENOMIC DNA]</scope>
    <source>
        <strain evidence="3 4">OH5050</strain>
    </source>
</reference>
<feature type="transmembrane region" description="Helical" evidence="2">
    <location>
        <begin position="143"/>
        <end position="167"/>
    </location>
</feature>
<evidence type="ECO:0000313" key="4">
    <source>
        <dbReference type="Proteomes" id="UP000271272"/>
    </source>
</evidence>
<feature type="transmembrane region" description="Helical" evidence="2">
    <location>
        <begin position="98"/>
        <end position="123"/>
    </location>
</feature>
<dbReference type="OrthoDB" id="3256579at2"/>
<feature type="compositionally biased region" description="Basic and acidic residues" evidence="1">
    <location>
        <begin position="175"/>
        <end position="187"/>
    </location>
</feature>